<evidence type="ECO:0000313" key="1">
    <source>
        <dbReference type="EMBL" id="VDL80103.1"/>
    </source>
</evidence>
<sequence>MYAHSCQYKSFVIANDEFNDDDVRPPFFIEEPLKCSALAAVGRPHDDRDVVDGTYEVVNTATPSSIIFNEPHKCVVLEMASIVSKSIYATTTSVRT</sequence>
<evidence type="ECO:0000313" key="2">
    <source>
        <dbReference type="Proteomes" id="UP000271162"/>
    </source>
</evidence>
<reference evidence="3" key="1">
    <citation type="submission" date="2017-02" db="UniProtKB">
        <authorList>
            <consortium name="WormBaseParasite"/>
        </authorList>
    </citation>
    <scope>IDENTIFICATION</scope>
</reference>
<dbReference type="WBParaSite" id="NBR_0001650701-mRNA-1">
    <property type="protein sequence ID" value="NBR_0001650701-mRNA-1"/>
    <property type="gene ID" value="NBR_0001650701"/>
</dbReference>
<gene>
    <name evidence="1" type="ORF">NBR_LOCUS16508</name>
</gene>
<organism evidence="3">
    <name type="scientific">Nippostrongylus brasiliensis</name>
    <name type="common">Rat hookworm</name>
    <dbReference type="NCBI Taxonomy" id="27835"/>
    <lineage>
        <taxon>Eukaryota</taxon>
        <taxon>Metazoa</taxon>
        <taxon>Ecdysozoa</taxon>
        <taxon>Nematoda</taxon>
        <taxon>Chromadorea</taxon>
        <taxon>Rhabditida</taxon>
        <taxon>Rhabditina</taxon>
        <taxon>Rhabditomorpha</taxon>
        <taxon>Strongyloidea</taxon>
        <taxon>Heligmosomidae</taxon>
        <taxon>Nippostrongylus</taxon>
    </lineage>
</organism>
<dbReference type="EMBL" id="UYSL01022239">
    <property type="protein sequence ID" value="VDL80103.1"/>
    <property type="molecule type" value="Genomic_DNA"/>
</dbReference>
<protein>
    <submittedName>
        <fullName evidence="1 3">Uncharacterized protein</fullName>
    </submittedName>
</protein>
<keyword evidence="2" id="KW-1185">Reference proteome</keyword>
<proteinExistence type="predicted"/>
<evidence type="ECO:0000313" key="3">
    <source>
        <dbReference type="WBParaSite" id="NBR_0001650701-mRNA-1"/>
    </source>
</evidence>
<dbReference type="AlphaFoldDB" id="A0A0N4YHZ4"/>
<name>A0A0N4YHZ4_NIPBR</name>
<accession>A0A0N4YHZ4</accession>
<dbReference type="Proteomes" id="UP000271162">
    <property type="component" value="Unassembled WGS sequence"/>
</dbReference>
<reference evidence="1 2" key="2">
    <citation type="submission" date="2018-11" db="EMBL/GenBank/DDBJ databases">
        <authorList>
            <consortium name="Pathogen Informatics"/>
        </authorList>
    </citation>
    <scope>NUCLEOTIDE SEQUENCE [LARGE SCALE GENOMIC DNA]</scope>
</reference>